<sequence>MNTMRTSSPSTCSYTEYDIVDDIATTFSKLQSILREEARIRKQLDALLTKQQEDAEEAVRKAQAHLEFVKDQQANMREVIQQESCKTEAASPTGASDEIETKPEPSVIIVPPARDFRCDTLSIENPGDAMISLKSPAWPTHSLYPPFPINSVPAPFVPMTRPENLGRSTFGMMGCIPPPPRGRSPSPRAMYDNPPPRNRARPKRNPFYEMPRSRSPPILRGRYQPPLPPVRSMYNRFNSRSPRRQRSYSPRVYSPRRRSPDRSTGFGCYRSRRGPVYSPERSPARSNRAFSPYRPRYGSPTRSTRSVSPYLPRRLSPVHSVRSSSSDGASQSSVNSPRTRVLPQLPIRSSSPVIRRPEMCEYTGLPNAETNVPSLQRDKNLGLYLTGEERDQLVQWFDSNGAKWCSTRTAPSFLRALVPERTAFNQWNTLY</sequence>
<keyword evidence="1" id="KW-0175">Coiled coil</keyword>
<accession>A0A0C3ARE1</accession>
<dbReference type="Proteomes" id="UP000054097">
    <property type="component" value="Unassembled WGS sequence"/>
</dbReference>
<evidence type="ECO:0000256" key="2">
    <source>
        <dbReference type="SAM" id="MobiDB-lite"/>
    </source>
</evidence>
<dbReference type="HOGENOM" id="CLU_636411_0_0_1"/>
<protein>
    <submittedName>
        <fullName evidence="4">Uncharacterized protein</fullName>
    </submittedName>
</protein>
<keyword evidence="5" id="KW-1185">Reference proteome</keyword>
<dbReference type="EMBL" id="KN824301">
    <property type="protein sequence ID" value="KIM27110.1"/>
    <property type="molecule type" value="Genomic_DNA"/>
</dbReference>
<dbReference type="AlphaFoldDB" id="A0A0C3ARE1"/>
<feature type="region of interest" description="Disordered" evidence="2">
    <location>
        <begin position="176"/>
        <end position="339"/>
    </location>
</feature>
<dbReference type="EMBL" id="KN824465">
    <property type="protein sequence ID" value="KIM20176.1"/>
    <property type="molecule type" value="Genomic_DNA"/>
</dbReference>
<reference evidence="5" key="2">
    <citation type="submission" date="2015-01" db="EMBL/GenBank/DDBJ databases">
        <title>Evolutionary Origins and Diversification of the Mycorrhizal Mutualists.</title>
        <authorList>
            <consortium name="DOE Joint Genome Institute"/>
            <consortium name="Mycorrhizal Genomics Consortium"/>
            <person name="Kohler A."/>
            <person name="Kuo A."/>
            <person name="Nagy L.G."/>
            <person name="Floudas D."/>
            <person name="Copeland A."/>
            <person name="Barry K.W."/>
            <person name="Cichocki N."/>
            <person name="Veneault-Fourrey C."/>
            <person name="LaButti K."/>
            <person name="Lindquist E.A."/>
            <person name="Lipzen A."/>
            <person name="Lundell T."/>
            <person name="Morin E."/>
            <person name="Murat C."/>
            <person name="Riley R."/>
            <person name="Ohm R."/>
            <person name="Sun H."/>
            <person name="Tunlid A."/>
            <person name="Henrissat B."/>
            <person name="Grigoriev I.V."/>
            <person name="Hibbett D.S."/>
            <person name="Martin F."/>
        </authorList>
    </citation>
    <scope>NUCLEOTIDE SEQUENCE [LARGE SCALE GENOMIC DNA]</scope>
    <source>
        <strain evidence="5">MAFF 305830</strain>
    </source>
</reference>
<feature type="coiled-coil region" evidence="1">
    <location>
        <begin position="41"/>
        <end position="72"/>
    </location>
</feature>
<proteinExistence type="predicted"/>
<name>A0A0C3ARE1_SERVB</name>
<evidence type="ECO:0000313" key="3">
    <source>
        <dbReference type="EMBL" id="KIM20176.1"/>
    </source>
</evidence>
<evidence type="ECO:0000256" key="1">
    <source>
        <dbReference type="SAM" id="Coils"/>
    </source>
</evidence>
<evidence type="ECO:0000313" key="4">
    <source>
        <dbReference type="EMBL" id="KIM27110.1"/>
    </source>
</evidence>
<evidence type="ECO:0000313" key="5">
    <source>
        <dbReference type="Proteomes" id="UP000054097"/>
    </source>
</evidence>
<dbReference type="STRING" id="933852.A0A0C3ARE1"/>
<organism evidence="4 5">
    <name type="scientific">Serendipita vermifera MAFF 305830</name>
    <dbReference type="NCBI Taxonomy" id="933852"/>
    <lineage>
        <taxon>Eukaryota</taxon>
        <taxon>Fungi</taxon>
        <taxon>Dikarya</taxon>
        <taxon>Basidiomycota</taxon>
        <taxon>Agaricomycotina</taxon>
        <taxon>Agaricomycetes</taxon>
        <taxon>Sebacinales</taxon>
        <taxon>Serendipitaceae</taxon>
        <taxon>Serendipita</taxon>
    </lineage>
</organism>
<reference evidence="4 5" key="1">
    <citation type="submission" date="2014-04" db="EMBL/GenBank/DDBJ databases">
        <authorList>
            <consortium name="DOE Joint Genome Institute"/>
            <person name="Kuo A."/>
            <person name="Zuccaro A."/>
            <person name="Kohler A."/>
            <person name="Nagy L.G."/>
            <person name="Floudas D."/>
            <person name="Copeland A."/>
            <person name="Barry K.W."/>
            <person name="Cichocki N."/>
            <person name="Veneault-Fourrey C."/>
            <person name="LaButti K."/>
            <person name="Lindquist E.A."/>
            <person name="Lipzen A."/>
            <person name="Lundell T."/>
            <person name="Morin E."/>
            <person name="Murat C."/>
            <person name="Sun H."/>
            <person name="Tunlid A."/>
            <person name="Henrissat B."/>
            <person name="Grigoriev I.V."/>
            <person name="Hibbett D.S."/>
            <person name="Martin F."/>
            <person name="Nordberg H.P."/>
            <person name="Cantor M.N."/>
            <person name="Hua S.X."/>
        </authorList>
    </citation>
    <scope>NUCLEOTIDE SEQUENCE [LARGE SCALE GENOMIC DNA]</scope>
    <source>
        <strain evidence="4 5">MAFF 305830</strain>
    </source>
</reference>
<gene>
    <name evidence="3" type="ORF">M408DRAFT_146365</name>
    <name evidence="4" type="ORF">M408DRAFT_173604</name>
</gene>
<reference evidence="4" key="3">
    <citation type="submission" date="2015-02" db="EMBL/GenBank/DDBJ databases">
        <title>Evolutionary Origins and Diversification of the Mycorrhizal Mutualists.</title>
        <authorList>
            <consortium name="DOE Joint Genome Institute"/>
            <consortium name="Mycorrhizal Genomics Consortium"/>
            <person name="Kohler A."/>
            <person name="Kuo A."/>
            <person name="Nagy L.G."/>
            <person name="Floudas D."/>
            <person name="Copeland A."/>
            <person name="Barry K.W."/>
            <person name="Cichocki N."/>
            <person name="Veneault-Fourrey C."/>
            <person name="LaButti K."/>
            <person name="Lindquist E.A."/>
            <person name="Lipzen A."/>
            <person name="Lundell T."/>
            <person name="Morin E."/>
            <person name="Murat C."/>
            <person name="Riley R."/>
            <person name="Ohm R."/>
            <person name="Sun H."/>
            <person name="Tunlid A."/>
            <person name="Henrissat B."/>
            <person name="Grigoriev I.V."/>
            <person name="Hibbett D.S."/>
            <person name="Martin F."/>
        </authorList>
    </citation>
    <scope>NUCLEOTIDE SEQUENCE</scope>
    <source>
        <strain evidence="4 5">MAFF 305830</strain>
    </source>
</reference>
<feature type="compositionally biased region" description="Low complexity" evidence="2">
    <location>
        <begin position="317"/>
        <end position="336"/>
    </location>
</feature>